<reference evidence="3" key="1">
    <citation type="submission" date="2016-10" db="EMBL/GenBank/DDBJ databases">
        <authorList>
            <person name="Varghese N."/>
            <person name="Submissions S."/>
        </authorList>
    </citation>
    <scope>NUCLEOTIDE SEQUENCE [LARGE SCALE GENOMIC DNA]</scope>
    <source>
        <strain evidence="3">CGMCC 1.7061</strain>
    </source>
</reference>
<dbReference type="Proteomes" id="UP000198519">
    <property type="component" value="Unassembled WGS sequence"/>
</dbReference>
<evidence type="ECO:0000313" key="2">
    <source>
        <dbReference type="EMBL" id="SFM14442.1"/>
    </source>
</evidence>
<dbReference type="RefSeq" id="WP_092021181.1">
    <property type="nucleotide sequence ID" value="NZ_FOUE01000002.1"/>
</dbReference>
<sequence>MTAGDQELEQAGLRLGELLEKKQLTIATAESCTGGWVAKVLTDRAGSSAYLMAGLVTYSNAAKQHLLGVERDALDQHGAVSEPVVRQMVAGAIKAAGVDLAVAISGVAGPGGGSAEKPVGTVWFAWGSGPDHTETAVKYFDGDRDDIRRQSVLFVLQAVTDFVKTM</sequence>
<dbReference type="OrthoDB" id="9801454at2"/>
<feature type="domain" description="CinA C-terminal" evidence="1">
    <location>
        <begin position="14"/>
        <end position="161"/>
    </location>
</feature>
<keyword evidence="3" id="KW-1185">Reference proteome</keyword>
<dbReference type="Pfam" id="PF02464">
    <property type="entry name" value="CinA"/>
    <property type="match status" value="1"/>
</dbReference>
<dbReference type="NCBIfam" id="NF002975">
    <property type="entry name" value="PRK03661.1"/>
    <property type="match status" value="1"/>
</dbReference>
<evidence type="ECO:0000259" key="1">
    <source>
        <dbReference type="Pfam" id="PF02464"/>
    </source>
</evidence>
<dbReference type="NCBIfam" id="TIGR00199">
    <property type="entry name" value="PncC_domain"/>
    <property type="match status" value="1"/>
</dbReference>
<evidence type="ECO:0000313" key="3">
    <source>
        <dbReference type="Proteomes" id="UP000198519"/>
    </source>
</evidence>
<proteinExistence type="predicted"/>
<dbReference type="InterPro" id="IPR008136">
    <property type="entry name" value="CinA_C"/>
</dbReference>
<protein>
    <submittedName>
        <fullName evidence="2">Nicotinamide-nucleotide amidase</fullName>
    </submittedName>
</protein>
<dbReference type="EMBL" id="FOUE01000002">
    <property type="protein sequence ID" value="SFM14442.1"/>
    <property type="molecule type" value="Genomic_DNA"/>
</dbReference>
<dbReference type="Gene3D" id="3.90.950.20">
    <property type="entry name" value="CinA-like"/>
    <property type="match status" value="1"/>
</dbReference>
<dbReference type="InterPro" id="IPR036653">
    <property type="entry name" value="CinA-like_C"/>
</dbReference>
<gene>
    <name evidence="2" type="ORF">SAMN04487963_1370</name>
</gene>
<accession>A0A1I4NFU2</accession>
<organism evidence="2 3">
    <name type="scientific">Marinobacter zhejiangensis</name>
    <dbReference type="NCBI Taxonomy" id="488535"/>
    <lineage>
        <taxon>Bacteria</taxon>
        <taxon>Pseudomonadati</taxon>
        <taxon>Pseudomonadota</taxon>
        <taxon>Gammaproteobacteria</taxon>
        <taxon>Pseudomonadales</taxon>
        <taxon>Marinobacteraceae</taxon>
        <taxon>Marinobacter</taxon>
    </lineage>
</organism>
<dbReference type="AlphaFoldDB" id="A0A1I4NFU2"/>
<dbReference type="STRING" id="488535.SAMN04487963_1370"/>
<name>A0A1I4NFU2_9GAMM</name>
<dbReference type="SUPFAM" id="SSF142433">
    <property type="entry name" value="CinA-like"/>
    <property type="match status" value="1"/>
</dbReference>